<name>A0ABY8QV33_9MICO</name>
<accession>A0ABY8QV33</accession>
<dbReference type="PANTHER" id="PTHR30146">
    <property type="entry name" value="LACI-RELATED TRANSCRIPTIONAL REPRESSOR"/>
    <property type="match status" value="1"/>
</dbReference>
<dbReference type="CDD" id="cd01392">
    <property type="entry name" value="HTH_LacI"/>
    <property type="match status" value="1"/>
</dbReference>
<evidence type="ECO:0000259" key="5">
    <source>
        <dbReference type="PROSITE" id="PS50932"/>
    </source>
</evidence>
<dbReference type="PANTHER" id="PTHR30146:SF109">
    <property type="entry name" value="HTH-TYPE TRANSCRIPTIONAL REGULATOR GALS"/>
    <property type="match status" value="1"/>
</dbReference>
<dbReference type="Proteomes" id="UP001209083">
    <property type="component" value="Chromosome"/>
</dbReference>
<dbReference type="Gene3D" id="3.40.50.2300">
    <property type="match status" value="2"/>
</dbReference>
<feature type="domain" description="HTH lacI-type" evidence="5">
    <location>
        <begin position="2"/>
        <end position="58"/>
    </location>
</feature>
<keyword evidence="7" id="KW-1185">Reference proteome</keyword>
<evidence type="ECO:0000256" key="2">
    <source>
        <dbReference type="ARBA" id="ARBA00023125"/>
    </source>
</evidence>
<feature type="region of interest" description="Disordered" evidence="4">
    <location>
        <begin position="330"/>
        <end position="354"/>
    </location>
</feature>
<dbReference type="PROSITE" id="PS50932">
    <property type="entry name" value="HTH_LACI_2"/>
    <property type="match status" value="1"/>
</dbReference>
<dbReference type="CDD" id="cd06267">
    <property type="entry name" value="PBP1_LacI_sugar_binding-like"/>
    <property type="match status" value="1"/>
</dbReference>
<keyword evidence="3" id="KW-0804">Transcription</keyword>
<evidence type="ECO:0000256" key="3">
    <source>
        <dbReference type="ARBA" id="ARBA00023163"/>
    </source>
</evidence>
<dbReference type="InterPro" id="IPR010982">
    <property type="entry name" value="Lambda_DNA-bd_dom_sf"/>
</dbReference>
<gene>
    <name evidence="6" type="ORF">LWF01_03635</name>
</gene>
<organism evidence="6 7">
    <name type="scientific">Saxibacter everestensis</name>
    <dbReference type="NCBI Taxonomy" id="2909229"/>
    <lineage>
        <taxon>Bacteria</taxon>
        <taxon>Bacillati</taxon>
        <taxon>Actinomycetota</taxon>
        <taxon>Actinomycetes</taxon>
        <taxon>Micrococcales</taxon>
        <taxon>Brevibacteriaceae</taxon>
        <taxon>Saxibacter</taxon>
    </lineage>
</organism>
<evidence type="ECO:0000313" key="6">
    <source>
        <dbReference type="EMBL" id="WGW12877.1"/>
    </source>
</evidence>
<proteinExistence type="predicted"/>
<dbReference type="SUPFAM" id="SSF53822">
    <property type="entry name" value="Periplasmic binding protein-like I"/>
    <property type="match status" value="1"/>
</dbReference>
<protein>
    <submittedName>
        <fullName evidence="6">LacI family DNA-binding transcriptional regulator</fullName>
    </submittedName>
</protein>
<dbReference type="Pfam" id="PF00356">
    <property type="entry name" value="LacI"/>
    <property type="match status" value="1"/>
</dbReference>
<dbReference type="RefSeq" id="WP_349639683.1">
    <property type="nucleotide sequence ID" value="NZ_CP090958.1"/>
</dbReference>
<evidence type="ECO:0000256" key="4">
    <source>
        <dbReference type="SAM" id="MobiDB-lite"/>
    </source>
</evidence>
<sequence>MATIKEVAREAGVTHAVVSRILNEDPTLHVRPDTRERVLAAAAQLKYIPNHAAKALRGARAGAIGLAVHEVSNPIYSAIIEGAQRAVSAHGSVLMLADADELYRDPATFSRMITSKAIDGLILLPAGTEADEFVARAAAASLPTVVVNERAAGQRSVSVDDAAAAGLAVQHLVGLGHRDIGVLLLDGETRRRLDRREGHETALRDAGLDLHDSWVGNGGHTLESGRVGLLRMADRGPLPTSVVVHNVMAAVGVIRAAKELGLSVPHELSVIGFHDMSFADFVSPSLTVVKLALAEMGVAAVETLMRLLAGQEVDQTISVLEPAPALVIRESTAPPPHRPDVPAEARSGGGTDAE</sequence>
<dbReference type="SUPFAM" id="SSF47413">
    <property type="entry name" value="lambda repressor-like DNA-binding domains"/>
    <property type="match status" value="1"/>
</dbReference>
<dbReference type="SMART" id="SM00354">
    <property type="entry name" value="HTH_LACI"/>
    <property type="match status" value="1"/>
</dbReference>
<dbReference type="InterPro" id="IPR028082">
    <property type="entry name" value="Peripla_BP_I"/>
</dbReference>
<dbReference type="EMBL" id="CP090958">
    <property type="protein sequence ID" value="WGW12877.1"/>
    <property type="molecule type" value="Genomic_DNA"/>
</dbReference>
<dbReference type="InterPro" id="IPR046335">
    <property type="entry name" value="LacI/GalR-like_sensor"/>
</dbReference>
<dbReference type="GO" id="GO:0003677">
    <property type="term" value="F:DNA binding"/>
    <property type="evidence" value="ECO:0007669"/>
    <property type="project" value="UniProtKB-KW"/>
</dbReference>
<keyword evidence="2 6" id="KW-0238">DNA-binding</keyword>
<dbReference type="InterPro" id="IPR000843">
    <property type="entry name" value="HTH_LacI"/>
</dbReference>
<evidence type="ECO:0000256" key="1">
    <source>
        <dbReference type="ARBA" id="ARBA00023015"/>
    </source>
</evidence>
<dbReference type="Gene3D" id="1.10.260.40">
    <property type="entry name" value="lambda repressor-like DNA-binding domains"/>
    <property type="match status" value="1"/>
</dbReference>
<evidence type="ECO:0000313" key="7">
    <source>
        <dbReference type="Proteomes" id="UP001209083"/>
    </source>
</evidence>
<dbReference type="Pfam" id="PF13377">
    <property type="entry name" value="Peripla_BP_3"/>
    <property type="match status" value="1"/>
</dbReference>
<reference evidence="6 7" key="1">
    <citation type="submission" date="2023-05" db="EMBL/GenBank/DDBJ databases">
        <title>Lithophilousrod everest ZFBP1038 complete genpme.</title>
        <authorList>
            <person name="Tian M."/>
        </authorList>
    </citation>
    <scope>NUCLEOTIDE SEQUENCE [LARGE SCALE GENOMIC DNA]</scope>
    <source>
        <strain evidence="6 7">ZFBP1038</strain>
    </source>
</reference>
<keyword evidence="1" id="KW-0805">Transcription regulation</keyword>